<dbReference type="InterPro" id="IPR026444">
    <property type="entry name" value="Secre_tail"/>
</dbReference>
<dbReference type="SUPFAM" id="SSF55486">
    <property type="entry name" value="Metalloproteases ('zincins'), catalytic domain"/>
    <property type="match status" value="1"/>
</dbReference>
<feature type="chain" id="PRO_5040916347" evidence="1">
    <location>
        <begin position="29"/>
        <end position="619"/>
    </location>
</feature>
<name>A0A9X1PKI6_9BACT</name>
<dbReference type="Gene3D" id="3.40.390.10">
    <property type="entry name" value="Collagenase (Catalytic Domain)"/>
    <property type="match status" value="1"/>
</dbReference>
<reference evidence="3" key="1">
    <citation type="submission" date="2021-12" db="EMBL/GenBank/DDBJ databases">
        <title>Novel species in genus Dyadobacter.</title>
        <authorList>
            <person name="Ma C."/>
        </authorList>
    </citation>
    <scope>NUCLEOTIDE SEQUENCE</scope>
    <source>
        <strain evidence="3">LJ419</strain>
    </source>
</reference>
<dbReference type="Pfam" id="PF13688">
    <property type="entry name" value="Reprolysin_5"/>
    <property type="match status" value="1"/>
</dbReference>
<dbReference type="RefSeq" id="WP_234655281.1">
    <property type="nucleotide sequence ID" value="NZ_CP094997.1"/>
</dbReference>
<keyword evidence="1" id="KW-0732">Signal</keyword>
<dbReference type="InterPro" id="IPR024079">
    <property type="entry name" value="MetalloPept_cat_dom_sf"/>
</dbReference>
<evidence type="ECO:0000259" key="2">
    <source>
        <dbReference type="Pfam" id="PF18962"/>
    </source>
</evidence>
<organism evidence="3 4">
    <name type="scientific">Dyadobacter chenwenxiniae</name>
    <dbReference type="NCBI Taxonomy" id="2906456"/>
    <lineage>
        <taxon>Bacteria</taxon>
        <taxon>Pseudomonadati</taxon>
        <taxon>Bacteroidota</taxon>
        <taxon>Cytophagia</taxon>
        <taxon>Cytophagales</taxon>
        <taxon>Spirosomataceae</taxon>
        <taxon>Dyadobacter</taxon>
    </lineage>
</organism>
<gene>
    <name evidence="3" type="ORF">LXM26_11350</name>
</gene>
<accession>A0A9X1PKI6</accession>
<keyword evidence="4" id="KW-1185">Reference proteome</keyword>
<feature type="signal peptide" evidence="1">
    <location>
        <begin position="1"/>
        <end position="28"/>
    </location>
</feature>
<dbReference type="Pfam" id="PF18962">
    <property type="entry name" value="Por_Secre_tail"/>
    <property type="match status" value="1"/>
</dbReference>
<sequence>MEKLFTLTFKSCVFCMFISLICCNPASAQVQKFIEAVPGNTVPDNPEMTAYIDRLKKNPNISNYHFIHLNPLATAQKEGILTLEIPGKDKPIIAEASEVKYHSASDYEWIGKTDDNRGTIIILSKAGRISAHFSTPDGVYEIFSAPGGLYCLQEVDTSQGDDVGCVTGEVESKGEKITELETEKSPPIDANAKMNPCQPLISPRVLVLYTPKALAYVGSVATITDQANLSVAQFNNTIYNSGITSNAVLTLVGIAPLNFNEEDELGPDLEKLIINADAQSLRNQYQADLVVLFTDGVYSEGNTRGGSGTVTLESVRSYSIVEVWSSTSRKTFAHEVGHLYGCRHEDTSGSPTYAQAYCIKNGLGIVTDRTMMVGKAISDQQAKNRLLNFSNPNVQVGGKASGTNNENNAKRITESHPIVSAFKPNPNPAFVAHVDGPTFVTSPGGKDYQVTYSCGSAPYSIVWHYSYDGINYLPSNTTTDIFTWYFYQTQKIWIKATVTGNGKSVSAFIAVTSQVPNPYKTAIESKDTVAVDPKLTIFPNPSSNNARVSYFLKQDARVKIEILDLSGHLVELLVSDLDIPRTKGPYVKQWDLRSYKDGAYLVRFTSEGASQIKLMKIVK</sequence>
<dbReference type="GO" id="GO:0008237">
    <property type="term" value="F:metallopeptidase activity"/>
    <property type="evidence" value="ECO:0007669"/>
    <property type="project" value="InterPro"/>
</dbReference>
<dbReference type="Proteomes" id="UP001139000">
    <property type="component" value="Unassembled WGS sequence"/>
</dbReference>
<protein>
    <submittedName>
        <fullName evidence="3">M12 family metallo-peptidase</fullName>
    </submittedName>
</protein>
<dbReference type="EMBL" id="JAJTTC010000001">
    <property type="protein sequence ID" value="MCF0062090.1"/>
    <property type="molecule type" value="Genomic_DNA"/>
</dbReference>
<evidence type="ECO:0000313" key="3">
    <source>
        <dbReference type="EMBL" id="MCF0062090.1"/>
    </source>
</evidence>
<comment type="caution">
    <text evidence="3">The sequence shown here is derived from an EMBL/GenBank/DDBJ whole genome shotgun (WGS) entry which is preliminary data.</text>
</comment>
<dbReference type="AlphaFoldDB" id="A0A9X1PKI6"/>
<dbReference type="NCBIfam" id="TIGR04183">
    <property type="entry name" value="Por_Secre_tail"/>
    <property type="match status" value="1"/>
</dbReference>
<evidence type="ECO:0000256" key="1">
    <source>
        <dbReference type="SAM" id="SignalP"/>
    </source>
</evidence>
<feature type="domain" description="Secretion system C-terminal sorting" evidence="2">
    <location>
        <begin position="537"/>
        <end position="613"/>
    </location>
</feature>
<proteinExistence type="predicted"/>
<evidence type="ECO:0000313" key="4">
    <source>
        <dbReference type="Proteomes" id="UP001139000"/>
    </source>
</evidence>